<dbReference type="EMBL" id="JAAXLA010000012">
    <property type="protein sequence ID" value="NMH97429.1"/>
    <property type="molecule type" value="Genomic_DNA"/>
</dbReference>
<dbReference type="RefSeq" id="WP_169380877.1">
    <property type="nucleotide sequence ID" value="NZ_JAAXLA010000012.1"/>
</dbReference>
<organism evidence="1 2">
    <name type="scientific">Pseudonocardia acidicola</name>
    <dbReference type="NCBI Taxonomy" id="2724939"/>
    <lineage>
        <taxon>Bacteria</taxon>
        <taxon>Bacillati</taxon>
        <taxon>Actinomycetota</taxon>
        <taxon>Actinomycetes</taxon>
        <taxon>Pseudonocardiales</taxon>
        <taxon>Pseudonocardiaceae</taxon>
        <taxon>Pseudonocardia</taxon>
    </lineage>
</organism>
<comment type="caution">
    <text evidence="1">The sequence shown here is derived from an EMBL/GenBank/DDBJ whole genome shotgun (WGS) entry which is preliminary data.</text>
</comment>
<dbReference type="PROSITE" id="PS51257">
    <property type="entry name" value="PROKAR_LIPOPROTEIN"/>
    <property type="match status" value="1"/>
</dbReference>
<protein>
    <submittedName>
        <fullName evidence="1">Uncharacterized protein</fullName>
    </submittedName>
</protein>
<keyword evidence="2" id="KW-1185">Reference proteome</keyword>
<evidence type="ECO:0000313" key="1">
    <source>
        <dbReference type="EMBL" id="NMH97429.1"/>
    </source>
</evidence>
<evidence type="ECO:0000313" key="2">
    <source>
        <dbReference type="Proteomes" id="UP000820669"/>
    </source>
</evidence>
<proteinExistence type="predicted"/>
<accession>A0ABX1SB03</accession>
<sequence>MVDIERWRSARALPPLLLGLTVVTAALALACVLQAAVAGSVRALSAGTAEDRWAAPAT</sequence>
<reference evidence="1 2" key="1">
    <citation type="submission" date="2020-04" db="EMBL/GenBank/DDBJ databases">
        <authorList>
            <person name="Klaysubun C."/>
            <person name="Duangmal K."/>
            <person name="Lipun K."/>
        </authorList>
    </citation>
    <scope>NUCLEOTIDE SEQUENCE [LARGE SCALE GENOMIC DNA]</scope>
    <source>
        <strain evidence="1 2">K10HN5</strain>
    </source>
</reference>
<name>A0ABX1SB03_9PSEU</name>
<dbReference type="Proteomes" id="UP000820669">
    <property type="component" value="Unassembled WGS sequence"/>
</dbReference>
<gene>
    <name evidence="1" type="ORF">HF526_08915</name>
</gene>